<proteinExistence type="predicted"/>
<dbReference type="RefSeq" id="XP_040710335.1">
    <property type="nucleotide sequence ID" value="XM_040861357.1"/>
</dbReference>
<accession>A0A1Y2DC85</accession>
<dbReference type="InParanoid" id="A0A1Y2DC85"/>
<dbReference type="EMBL" id="MCFJ01000021">
    <property type="protein sequence ID" value="ORY56868.1"/>
    <property type="molecule type" value="Genomic_DNA"/>
</dbReference>
<comment type="caution">
    <text evidence="2">The sequence shown here is derived from an EMBL/GenBank/DDBJ whole genome shotgun (WGS) entry which is preliminary data.</text>
</comment>
<feature type="chain" id="PRO_5013163984" evidence="1">
    <location>
        <begin position="19"/>
        <end position="96"/>
    </location>
</feature>
<evidence type="ECO:0000256" key="1">
    <source>
        <dbReference type="SAM" id="SignalP"/>
    </source>
</evidence>
<evidence type="ECO:0000313" key="3">
    <source>
        <dbReference type="Proteomes" id="UP000193689"/>
    </source>
</evidence>
<evidence type="ECO:0000313" key="2">
    <source>
        <dbReference type="EMBL" id="ORY56868.1"/>
    </source>
</evidence>
<reference evidence="2 3" key="1">
    <citation type="submission" date="2016-07" db="EMBL/GenBank/DDBJ databases">
        <title>Pervasive Adenine N6-methylation of Active Genes in Fungi.</title>
        <authorList>
            <consortium name="DOE Joint Genome Institute"/>
            <person name="Mondo S.J."/>
            <person name="Dannebaum R.O."/>
            <person name="Kuo R.C."/>
            <person name="Labutti K."/>
            <person name="Haridas S."/>
            <person name="Kuo A."/>
            <person name="Salamov A."/>
            <person name="Ahrendt S.R."/>
            <person name="Lipzen A."/>
            <person name="Sullivan W."/>
            <person name="Andreopoulos W.B."/>
            <person name="Clum A."/>
            <person name="Lindquist E."/>
            <person name="Daum C."/>
            <person name="Ramamoorthy G.K."/>
            <person name="Gryganskyi A."/>
            <person name="Culley D."/>
            <person name="Magnuson J.K."/>
            <person name="James T.Y."/>
            <person name="O'Malley M.A."/>
            <person name="Stajich J.E."/>
            <person name="Spatafora J.W."/>
            <person name="Visel A."/>
            <person name="Grigoriev I.V."/>
        </authorList>
    </citation>
    <scope>NUCLEOTIDE SEQUENCE [LARGE SCALE GENOMIC DNA]</scope>
    <source>
        <strain evidence="2 3">CBS 129021</strain>
    </source>
</reference>
<feature type="signal peptide" evidence="1">
    <location>
        <begin position="1"/>
        <end position="18"/>
    </location>
</feature>
<organism evidence="2 3">
    <name type="scientific">Pseudomassariella vexata</name>
    <dbReference type="NCBI Taxonomy" id="1141098"/>
    <lineage>
        <taxon>Eukaryota</taxon>
        <taxon>Fungi</taxon>
        <taxon>Dikarya</taxon>
        <taxon>Ascomycota</taxon>
        <taxon>Pezizomycotina</taxon>
        <taxon>Sordariomycetes</taxon>
        <taxon>Xylariomycetidae</taxon>
        <taxon>Amphisphaeriales</taxon>
        <taxon>Pseudomassariaceae</taxon>
        <taxon>Pseudomassariella</taxon>
    </lineage>
</organism>
<protein>
    <submittedName>
        <fullName evidence="2">Uncharacterized protein</fullName>
    </submittedName>
</protein>
<dbReference type="Proteomes" id="UP000193689">
    <property type="component" value="Unassembled WGS sequence"/>
</dbReference>
<gene>
    <name evidence="2" type="ORF">BCR38DRAFT_450244</name>
</gene>
<name>A0A1Y2DC85_9PEZI</name>
<keyword evidence="1" id="KW-0732">Signal</keyword>
<keyword evidence="3" id="KW-1185">Reference proteome</keyword>
<dbReference type="AlphaFoldDB" id="A0A1Y2DC85"/>
<sequence>MLFAGWSWGLTGFPFGLSLPQRWDGSFLTPYQGSVSLSRLRISNVSSNVTRSVVLPNTSRMFWTTRNEVTGVERALWQRARDPGTSHRDKAAQAWR</sequence>
<dbReference type="GeneID" id="63777569"/>